<evidence type="ECO:0000313" key="5">
    <source>
        <dbReference type="EMBL" id="OIR15772.1"/>
    </source>
</evidence>
<dbReference type="GO" id="GO:0009055">
    <property type="term" value="F:electron transfer activity"/>
    <property type="evidence" value="ECO:0007669"/>
    <property type="project" value="InterPro"/>
</dbReference>
<name>A0A1J5TPZ7_9ZZZZ</name>
<organism evidence="5">
    <name type="scientific">mine drainage metagenome</name>
    <dbReference type="NCBI Taxonomy" id="410659"/>
    <lineage>
        <taxon>unclassified sequences</taxon>
        <taxon>metagenomes</taxon>
        <taxon>ecological metagenomes</taxon>
    </lineage>
</organism>
<evidence type="ECO:0000259" key="4">
    <source>
        <dbReference type="PROSITE" id="PS51007"/>
    </source>
</evidence>
<keyword evidence="3" id="KW-0408">Iron</keyword>
<dbReference type="EMBL" id="MLJW01000008">
    <property type="protein sequence ID" value="OIR15772.1"/>
    <property type="molecule type" value="Genomic_DNA"/>
</dbReference>
<gene>
    <name evidence="5" type="ORF">GALL_32730</name>
</gene>
<dbReference type="Gene3D" id="1.10.760.10">
    <property type="entry name" value="Cytochrome c-like domain"/>
    <property type="match status" value="1"/>
</dbReference>
<feature type="domain" description="Cytochrome c" evidence="4">
    <location>
        <begin position="7"/>
        <end position="133"/>
    </location>
</feature>
<dbReference type="GO" id="GO:0020037">
    <property type="term" value="F:heme binding"/>
    <property type="evidence" value="ECO:0007669"/>
    <property type="project" value="InterPro"/>
</dbReference>
<accession>A0A1J5TPZ7</accession>
<dbReference type="AlphaFoldDB" id="A0A1J5TPZ7"/>
<keyword evidence="1" id="KW-0349">Heme</keyword>
<dbReference type="InterPro" id="IPR036909">
    <property type="entry name" value="Cyt_c-like_dom_sf"/>
</dbReference>
<dbReference type="PROSITE" id="PS51007">
    <property type="entry name" value="CYTC"/>
    <property type="match status" value="1"/>
</dbReference>
<dbReference type="SUPFAM" id="SSF46626">
    <property type="entry name" value="Cytochrome c"/>
    <property type="match status" value="1"/>
</dbReference>
<evidence type="ECO:0000256" key="1">
    <source>
        <dbReference type="ARBA" id="ARBA00022617"/>
    </source>
</evidence>
<protein>
    <submittedName>
        <fullName evidence="5">Cytochrome c-551</fullName>
    </submittedName>
</protein>
<dbReference type="GO" id="GO:0046872">
    <property type="term" value="F:metal ion binding"/>
    <property type="evidence" value="ECO:0007669"/>
    <property type="project" value="UniProtKB-KW"/>
</dbReference>
<evidence type="ECO:0000256" key="2">
    <source>
        <dbReference type="ARBA" id="ARBA00022723"/>
    </source>
</evidence>
<dbReference type="Pfam" id="PF00034">
    <property type="entry name" value="Cytochrom_C"/>
    <property type="match status" value="1"/>
</dbReference>
<reference evidence="5" key="1">
    <citation type="submission" date="2016-10" db="EMBL/GenBank/DDBJ databases">
        <title>Sequence of Gallionella enrichment culture.</title>
        <authorList>
            <person name="Poehlein A."/>
            <person name="Muehling M."/>
            <person name="Daniel R."/>
        </authorList>
    </citation>
    <scope>NUCLEOTIDE SEQUENCE</scope>
</reference>
<evidence type="ECO:0000256" key="3">
    <source>
        <dbReference type="ARBA" id="ARBA00023004"/>
    </source>
</evidence>
<proteinExistence type="predicted"/>
<keyword evidence="2" id="KW-0479">Metal-binding</keyword>
<sequence>MVKSGITAVLASMMVFSATVYAEDTPGIAIPPAIQSAVKALGCDACHGWERTKFGPSWQNVADRYRNQATYTYKGFNINSAGEKLPLVAGLVTKISKGGKGEWNEYIPMAPNDPSGIHAKEITSIVNFILSVPPKK</sequence>
<dbReference type="InterPro" id="IPR009056">
    <property type="entry name" value="Cyt_c-like_dom"/>
</dbReference>
<comment type="caution">
    <text evidence="5">The sequence shown here is derived from an EMBL/GenBank/DDBJ whole genome shotgun (WGS) entry which is preliminary data.</text>
</comment>